<dbReference type="Proteomes" id="UP000038045">
    <property type="component" value="Unplaced"/>
</dbReference>
<evidence type="ECO:0000313" key="2">
    <source>
        <dbReference type="WBParaSite" id="PTRK_0001166750.1"/>
    </source>
</evidence>
<protein>
    <submittedName>
        <fullName evidence="2">Uncharacterized protein</fullName>
    </submittedName>
</protein>
<accession>A0A0N4ZT36</accession>
<proteinExistence type="predicted"/>
<evidence type="ECO:0000313" key="1">
    <source>
        <dbReference type="Proteomes" id="UP000038045"/>
    </source>
</evidence>
<dbReference type="AlphaFoldDB" id="A0A0N4ZT36"/>
<name>A0A0N4ZT36_PARTI</name>
<reference evidence="2" key="1">
    <citation type="submission" date="2017-02" db="UniProtKB">
        <authorList>
            <consortium name="WormBaseParasite"/>
        </authorList>
    </citation>
    <scope>IDENTIFICATION</scope>
</reference>
<dbReference type="WBParaSite" id="PTRK_0001166750.1">
    <property type="protein sequence ID" value="PTRK_0001166750.1"/>
    <property type="gene ID" value="PTRK_0001166750"/>
</dbReference>
<organism evidence="1 2">
    <name type="scientific">Parastrongyloides trichosuri</name>
    <name type="common">Possum-specific nematode worm</name>
    <dbReference type="NCBI Taxonomy" id="131310"/>
    <lineage>
        <taxon>Eukaryota</taxon>
        <taxon>Metazoa</taxon>
        <taxon>Ecdysozoa</taxon>
        <taxon>Nematoda</taxon>
        <taxon>Chromadorea</taxon>
        <taxon>Rhabditida</taxon>
        <taxon>Tylenchina</taxon>
        <taxon>Panagrolaimomorpha</taxon>
        <taxon>Strongyloidoidea</taxon>
        <taxon>Strongyloididae</taxon>
        <taxon>Parastrongyloides</taxon>
    </lineage>
</organism>
<sequence>MPKNRHHFDNFIVWDFKEKNRHFPKAHSIKHPFVTIIFVSEVVYRQFIKVTSIKENTDKIPIREFIP</sequence>
<keyword evidence="1" id="KW-1185">Reference proteome</keyword>